<dbReference type="GO" id="GO:0008897">
    <property type="term" value="F:holo-[acyl-carrier-protein] synthase activity"/>
    <property type="evidence" value="ECO:0007669"/>
    <property type="project" value="UniProtKB-EC"/>
</dbReference>
<sequence length="682" mass="76627">MWQVRVVTFKSQDVDSFMSQDAMDTLDAESVARLQRYYRKEDTFLSASIDEPAIWDQDVPTLAEPIGYNVTHDNGVIAMAYASGDDLHSDPPSYKIGVDVMKASLPKRHTFKGFVEVFTEQLSVEEREILLGNPAVPEANGLRRFYLIWTLKEAYTKALGLGLGFEFKRISYDVLHDTVLIDGVAPDGWEFTRFELTLEEDSYVGVAARYFPDKVSRGGHVLRAAEQPNEWLRVIDAKSFLEKAVDKLRIYVNHHDHNHTLNSPCDHLKPLALCVLKSRTDVNTMNKRTGGEGISGLGGGIVSEASRKFLEIGEDLCSKRKPNEALPYLDKALKADPYNLDAYISLAFLAPDFDASVEVLLRAEQKGRTKLIEICGPRCFSDGGEQVGKFWNLIHTRPYMRVLQALVRMYVEKKNFTKAADTSIEMLRLCPPDNLGARYWLSTILVKANRAKDALYFCQLWYDPNSPDILPLGGCTFAEPSKAQLSGRTMQQISKSSTKASFLYDAALAAFKLWGACELASEYLLLAVRLNPIVLVKVLAKVQQQKTLNSAPREMNGAEDANDYLWLGQDLWMSPEVWNWASNQKLAVNVLLKQCERHGCGNREKTVAEFKRCAGCHKAWYCGQDCQKLDWKDHKKPCKADKKIKFLRTAMFAGQPVPVDSPVIGASLDFTSEGLVSQLYNA</sequence>
<keyword evidence="4 6" id="KW-0863">Zinc-finger</keyword>
<reference evidence="9 10" key="1">
    <citation type="submission" date="2019-02" db="EMBL/GenBank/DDBJ databases">
        <title>Genome sequencing of the rare red list fungi Antrodiella citrinella (Flaviporus citrinellus).</title>
        <authorList>
            <person name="Buettner E."/>
            <person name="Kellner H."/>
        </authorList>
    </citation>
    <scope>NUCLEOTIDE SEQUENCE [LARGE SCALE GENOMIC DNA]</scope>
    <source>
        <strain evidence="9 10">DSM 108506</strain>
    </source>
</reference>
<dbReference type="SUPFAM" id="SSF56214">
    <property type="entry name" value="4'-phosphopantetheinyl transferase"/>
    <property type="match status" value="1"/>
</dbReference>
<dbReference type="PROSITE" id="PS50005">
    <property type="entry name" value="TPR"/>
    <property type="match status" value="1"/>
</dbReference>
<proteinExistence type="predicted"/>
<dbReference type="GO" id="GO:0005829">
    <property type="term" value="C:cytosol"/>
    <property type="evidence" value="ECO:0007669"/>
    <property type="project" value="TreeGrafter"/>
</dbReference>
<keyword evidence="10" id="KW-1185">Reference proteome</keyword>
<dbReference type="PROSITE" id="PS50865">
    <property type="entry name" value="ZF_MYND_2"/>
    <property type="match status" value="1"/>
</dbReference>
<evidence type="ECO:0000256" key="3">
    <source>
        <dbReference type="ARBA" id="ARBA00022723"/>
    </source>
</evidence>
<dbReference type="GO" id="GO:0008270">
    <property type="term" value="F:zinc ion binding"/>
    <property type="evidence" value="ECO:0007669"/>
    <property type="project" value="UniProtKB-KW"/>
</dbReference>
<protein>
    <recommendedName>
        <fullName evidence="1">holo-[acyl-carrier-protein] synthase</fullName>
        <ecNumber evidence="1">2.7.8.7</ecNumber>
    </recommendedName>
</protein>
<gene>
    <name evidence="9" type="ORF">EUX98_g385</name>
</gene>
<dbReference type="Proteomes" id="UP000308730">
    <property type="component" value="Unassembled WGS sequence"/>
</dbReference>
<dbReference type="SUPFAM" id="SSF144232">
    <property type="entry name" value="HIT/MYND zinc finger-like"/>
    <property type="match status" value="1"/>
</dbReference>
<dbReference type="PANTHER" id="PTHR12215">
    <property type="entry name" value="PHOSPHOPANTETHEINE TRANSFERASE"/>
    <property type="match status" value="1"/>
</dbReference>
<keyword evidence="2" id="KW-0808">Transferase</keyword>
<dbReference type="EC" id="2.7.8.7" evidence="1"/>
<keyword evidence="5" id="KW-0862">Zinc</keyword>
<evidence type="ECO:0000313" key="9">
    <source>
        <dbReference type="EMBL" id="THH33773.1"/>
    </source>
</evidence>
<dbReference type="Gene3D" id="3.90.470.20">
    <property type="entry name" value="4'-phosphopantetheinyl transferase domain"/>
    <property type="match status" value="1"/>
</dbReference>
<keyword evidence="7" id="KW-0802">TPR repeat</keyword>
<accession>A0A4V3XJN8</accession>
<dbReference type="PANTHER" id="PTHR12215:SF10">
    <property type="entry name" value="L-AMINOADIPATE-SEMIALDEHYDE DEHYDROGENASE-PHOSPHOPANTETHEINYL TRANSFERASE"/>
    <property type="match status" value="1"/>
</dbReference>
<dbReference type="InterPro" id="IPR008278">
    <property type="entry name" value="4-PPantetheinyl_Trfase_dom"/>
</dbReference>
<dbReference type="Gene3D" id="1.25.40.10">
    <property type="entry name" value="Tetratricopeptide repeat domain"/>
    <property type="match status" value="1"/>
</dbReference>
<keyword evidence="3" id="KW-0479">Metal-binding</keyword>
<dbReference type="EMBL" id="SGPM01000003">
    <property type="protein sequence ID" value="THH33773.1"/>
    <property type="molecule type" value="Genomic_DNA"/>
</dbReference>
<evidence type="ECO:0000256" key="1">
    <source>
        <dbReference type="ARBA" id="ARBA00013172"/>
    </source>
</evidence>
<dbReference type="InterPro" id="IPR002893">
    <property type="entry name" value="Znf_MYND"/>
</dbReference>
<dbReference type="GO" id="GO:0019878">
    <property type="term" value="P:lysine biosynthetic process via aminoadipic acid"/>
    <property type="evidence" value="ECO:0007669"/>
    <property type="project" value="TreeGrafter"/>
</dbReference>
<evidence type="ECO:0000256" key="7">
    <source>
        <dbReference type="PROSITE-ProRule" id="PRU00339"/>
    </source>
</evidence>
<dbReference type="Pfam" id="PF01648">
    <property type="entry name" value="ACPS"/>
    <property type="match status" value="1"/>
</dbReference>
<comment type="caution">
    <text evidence="9">The sequence shown here is derived from an EMBL/GenBank/DDBJ whole genome shotgun (WGS) entry which is preliminary data.</text>
</comment>
<dbReference type="InterPro" id="IPR050559">
    <property type="entry name" value="P-Pant_transferase_sf"/>
</dbReference>
<feature type="domain" description="MYND-type" evidence="8">
    <location>
        <begin position="597"/>
        <end position="638"/>
    </location>
</feature>
<dbReference type="GO" id="GO:0000287">
    <property type="term" value="F:magnesium ion binding"/>
    <property type="evidence" value="ECO:0007669"/>
    <property type="project" value="InterPro"/>
</dbReference>
<evidence type="ECO:0000256" key="6">
    <source>
        <dbReference type="PROSITE-ProRule" id="PRU00134"/>
    </source>
</evidence>
<dbReference type="Gene3D" id="6.10.140.2220">
    <property type="match status" value="1"/>
</dbReference>
<evidence type="ECO:0000313" key="10">
    <source>
        <dbReference type="Proteomes" id="UP000308730"/>
    </source>
</evidence>
<dbReference type="InterPro" id="IPR019734">
    <property type="entry name" value="TPR_rpt"/>
</dbReference>
<feature type="repeat" description="TPR" evidence="7">
    <location>
        <begin position="306"/>
        <end position="339"/>
    </location>
</feature>
<name>A0A4V3XJN8_9APHY</name>
<evidence type="ECO:0000256" key="5">
    <source>
        <dbReference type="ARBA" id="ARBA00022833"/>
    </source>
</evidence>
<dbReference type="SUPFAM" id="SSF48452">
    <property type="entry name" value="TPR-like"/>
    <property type="match status" value="1"/>
</dbReference>
<dbReference type="InterPro" id="IPR037143">
    <property type="entry name" value="4-PPantetheinyl_Trfase_dom_sf"/>
</dbReference>
<evidence type="ECO:0000259" key="8">
    <source>
        <dbReference type="PROSITE" id="PS50865"/>
    </source>
</evidence>
<dbReference type="AlphaFoldDB" id="A0A4V3XJN8"/>
<evidence type="ECO:0000256" key="4">
    <source>
        <dbReference type="ARBA" id="ARBA00022771"/>
    </source>
</evidence>
<dbReference type="Pfam" id="PF01753">
    <property type="entry name" value="zf-MYND"/>
    <property type="match status" value="1"/>
</dbReference>
<dbReference type="OrthoDB" id="432970at2759"/>
<evidence type="ECO:0000256" key="2">
    <source>
        <dbReference type="ARBA" id="ARBA00022679"/>
    </source>
</evidence>
<dbReference type="InterPro" id="IPR011990">
    <property type="entry name" value="TPR-like_helical_dom_sf"/>
</dbReference>
<organism evidence="9 10">
    <name type="scientific">Antrodiella citrinella</name>
    <dbReference type="NCBI Taxonomy" id="2447956"/>
    <lineage>
        <taxon>Eukaryota</taxon>
        <taxon>Fungi</taxon>
        <taxon>Dikarya</taxon>
        <taxon>Basidiomycota</taxon>
        <taxon>Agaricomycotina</taxon>
        <taxon>Agaricomycetes</taxon>
        <taxon>Polyporales</taxon>
        <taxon>Steccherinaceae</taxon>
        <taxon>Antrodiella</taxon>
    </lineage>
</organism>